<accession>A0A2T2YEQ6</accession>
<dbReference type="Pfam" id="PF05426">
    <property type="entry name" value="Alginate_lyase"/>
    <property type="match status" value="1"/>
</dbReference>
<evidence type="ECO:0000313" key="5">
    <source>
        <dbReference type="Proteomes" id="UP000240357"/>
    </source>
</evidence>
<dbReference type="Gene3D" id="1.50.10.100">
    <property type="entry name" value="Chondroitin AC/alginate lyase"/>
    <property type="match status" value="1"/>
</dbReference>
<sequence length="406" mass="45804">MKTSTQSTLFLFLFLLIFAVKGFTQVRPNTFLMNPDLLMQNKFRINAGNEQCLSALKLLISNTSVALTRAPYTIVNKSITPPSGDKHDYLSLATYWWPNPNTSSGLPYIKKDGHMNPEVNEVKDMIYVRELSKDIRLLGLSYYFTNDEKYAKKATELLKAFFLNSATKMNPNLNYTQIVRGVDNENGVGTIDTERFVDLIDGVQLLVGSSSWTAENHEALKGWFNQYLNWMLNSPVGLEGASQPNNIGTFHNLQVVSYALFVGNKTLAKSLIEKQAYSRIETQFTVEGKQELELARTNSWTYSTKNLEAWFKLASCAESAGINLWDYTTPSGKSLKKAFQWMLPYASGSKSWPYEQISTLSRDQFVPVGRIGSAVYKDVNLQPVLSPTHAKFVSGSIMDLLISRYY</sequence>
<reference evidence="4 5" key="1">
    <citation type="submission" date="2018-03" db="EMBL/GenBank/DDBJ databases">
        <title>Adhaeribacter sp. HMF7605 Genome sequencing and assembly.</title>
        <authorList>
            <person name="Kang H."/>
            <person name="Kang J."/>
            <person name="Cha I."/>
            <person name="Kim H."/>
            <person name="Joh K."/>
        </authorList>
    </citation>
    <scope>NUCLEOTIDE SEQUENCE [LARGE SCALE GENOMIC DNA]</scope>
    <source>
        <strain evidence="4 5">HMF7605</strain>
    </source>
</reference>
<dbReference type="InterPro" id="IPR008929">
    <property type="entry name" value="Chondroitin_lyas"/>
</dbReference>
<protein>
    <recommendedName>
        <fullName evidence="3">Alginate lyase domain-containing protein</fullName>
    </recommendedName>
</protein>
<keyword evidence="2" id="KW-0456">Lyase</keyword>
<evidence type="ECO:0000256" key="2">
    <source>
        <dbReference type="ARBA" id="ARBA00023239"/>
    </source>
</evidence>
<comment type="caution">
    <text evidence="4">The sequence shown here is derived from an EMBL/GenBank/DDBJ whole genome shotgun (WGS) entry which is preliminary data.</text>
</comment>
<dbReference type="GO" id="GO:0016829">
    <property type="term" value="F:lyase activity"/>
    <property type="evidence" value="ECO:0007669"/>
    <property type="project" value="UniProtKB-KW"/>
</dbReference>
<dbReference type="AlphaFoldDB" id="A0A2T2YEQ6"/>
<dbReference type="SUPFAM" id="SSF48230">
    <property type="entry name" value="Chondroitin AC/alginate lyase"/>
    <property type="match status" value="1"/>
</dbReference>
<dbReference type="Proteomes" id="UP000240357">
    <property type="component" value="Unassembled WGS sequence"/>
</dbReference>
<feature type="domain" description="Alginate lyase" evidence="3">
    <location>
        <begin position="75"/>
        <end position="352"/>
    </location>
</feature>
<keyword evidence="1" id="KW-0732">Signal</keyword>
<name>A0A2T2YEQ6_9BACT</name>
<proteinExistence type="predicted"/>
<keyword evidence="5" id="KW-1185">Reference proteome</keyword>
<dbReference type="InterPro" id="IPR008397">
    <property type="entry name" value="Alginate_lyase_dom"/>
</dbReference>
<dbReference type="EMBL" id="PYFT01000001">
    <property type="protein sequence ID" value="PSR53990.1"/>
    <property type="molecule type" value="Genomic_DNA"/>
</dbReference>
<dbReference type="OrthoDB" id="7210452at2"/>
<evidence type="ECO:0000256" key="1">
    <source>
        <dbReference type="ARBA" id="ARBA00022729"/>
    </source>
</evidence>
<evidence type="ECO:0000259" key="3">
    <source>
        <dbReference type="Pfam" id="PF05426"/>
    </source>
</evidence>
<organism evidence="4 5">
    <name type="scientific">Adhaeribacter arboris</name>
    <dbReference type="NCBI Taxonomy" id="2072846"/>
    <lineage>
        <taxon>Bacteria</taxon>
        <taxon>Pseudomonadati</taxon>
        <taxon>Bacteroidota</taxon>
        <taxon>Cytophagia</taxon>
        <taxon>Cytophagales</taxon>
        <taxon>Hymenobacteraceae</taxon>
        <taxon>Adhaeribacter</taxon>
    </lineage>
</organism>
<evidence type="ECO:0000313" key="4">
    <source>
        <dbReference type="EMBL" id="PSR53990.1"/>
    </source>
</evidence>
<dbReference type="GO" id="GO:0042597">
    <property type="term" value="C:periplasmic space"/>
    <property type="evidence" value="ECO:0007669"/>
    <property type="project" value="InterPro"/>
</dbReference>
<gene>
    <name evidence="4" type="ORF">AHMF7605_10900</name>
</gene>
<dbReference type="RefSeq" id="WP_106929201.1">
    <property type="nucleotide sequence ID" value="NZ_PYFT01000001.1"/>
</dbReference>